<evidence type="ECO:0000256" key="1">
    <source>
        <dbReference type="SAM" id="MobiDB-lite"/>
    </source>
</evidence>
<keyword evidence="4" id="KW-1185">Reference proteome</keyword>
<feature type="region of interest" description="Disordered" evidence="1">
    <location>
        <begin position="151"/>
        <end position="185"/>
    </location>
</feature>
<evidence type="ECO:0000313" key="3">
    <source>
        <dbReference type="EMBL" id="KAK9694161.1"/>
    </source>
</evidence>
<feature type="compositionally biased region" description="Low complexity" evidence="1">
    <location>
        <begin position="151"/>
        <end position="181"/>
    </location>
</feature>
<evidence type="ECO:0000256" key="2">
    <source>
        <dbReference type="SAM" id="SignalP"/>
    </source>
</evidence>
<name>A0ABR2VQU7_9FUNG</name>
<feature type="signal peptide" evidence="2">
    <location>
        <begin position="1"/>
        <end position="24"/>
    </location>
</feature>
<protein>
    <submittedName>
        <fullName evidence="3">Uncharacterized protein</fullName>
    </submittedName>
</protein>
<comment type="caution">
    <text evidence="3">The sequence shown here is derived from an EMBL/GenBank/DDBJ whole genome shotgun (WGS) entry which is preliminary data.</text>
</comment>
<dbReference type="Proteomes" id="UP001479436">
    <property type="component" value="Unassembled WGS sequence"/>
</dbReference>
<dbReference type="EMBL" id="JASJQH010008232">
    <property type="protein sequence ID" value="KAK9694161.1"/>
    <property type="molecule type" value="Genomic_DNA"/>
</dbReference>
<gene>
    <name evidence="3" type="ORF">K7432_013540</name>
</gene>
<reference evidence="3 4" key="1">
    <citation type="submission" date="2023-04" db="EMBL/GenBank/DDBJ databases">
        <title>Genome of Basidiobolus ranarum AG-B5.</title>
        <authorList>
            <person name="Stajich J.E."/>
            <person name="Carter-House D."/>
            <person name="Gryganskyi A."/>
        </authorList>
    </citation>
    <scope>NUCLEOTIDE SEQUENCE [LARGE SCALE GENOMIC DNA]</scope>
    <source>
        <strain evidence="3 4">AG-B5</strain>
    </source>
</reference>
<keyword evidence="2" id="KW-0732">Signal</keyword>
<feature type="chain" id="PRO_5045909408" evidence="2">
    <location>
        <begin position="25"/>
        <end position="211"/>
    </location>
</feature>
<evidence type="ECO:0000313" key="4">
    <source>
        <dbReference type="Proteomes" id="UP001479436"/>
    </source>
</evidence>
<proteinExistence type="predicted"/>
<accession>A0ABR2VQU7</accession>
<sequence length="211" mass="22385">MFFLSFLRSHTFLLLVTLATVVVAQSTSVDDITTTCGPNIYCLPLEGALWLPQQNRFVRWNSKYPTFAVAGFVNISLYNTQSTNPVRQWPLYENAEGLLAINSFDSNWFIGAALVQKFYFIILGPNDNPSLAQLGPVFSIQSSLSSTASPTTSITNSASPTSNPKPSGISSGSFPTGTSGTRLPDHESGGLSVGAICGIAVGSVLLVTAVA</sequence>
<organism evidence="3 4">
    <name type="scientific">Basidiobolus ranarum</name>
    <dbReference type="NCBI Taxonomy" id="34480"/>
    <lineage>
        <taxon>Eukaryota</taxon>
        <taxon>Fungi</taxon>
        <taxon>Fungi incertae sedis</taxon>
        <taxon>Zoopagomycota</taxon>
        <taxon>Entomophthoromycotina</taxon>
        <taxon>Basidiobolomycetes</taxon>
        <taxon>Basidiobolales</taxon>
        <taxon>Basidiobolaceae</taxon>
        <taxon>Basidiobolus</taxon>
    </lineage>
</organism>